<protein>
    <submittedName>
        <fullName evidence="2">Uncharacterized protein</fullName>
    </submittedName>
</protein>
<dbReference type="VEuPathDB" id="VectorBase:GPAI018002"/>
<keyword evidence="3" id="KW-1185">Reference proteome</keyword>
<evidence type="ECO:0000313" key="3">
    <source>
        <dbReference type="Proteomes" id="UP000092445"/>
    </source>
</evidence>
<dbReference type="AlphaFoldDB" id="A0A1A9ZL22"/>
<dbReference type="EnsemblMetazoa" id="GPAI018002-RA">
    <property type="protein sequence ID" value="GPAI018002-PA"/>
    <property type="gene ID" value="GPAI018002"/>
</dbReference>
<reference evidence="3" key="1">
    <citation type="submission" date="2014-03" db="EMBL/GenBank/DDBJ databases">
        <authorList>
            <person name="Aksoy S."/>
            <person name="Warren W."/>
            <person name="Wilson R.K."/>
        </authorList>
    </citation>
    <scope>NUCLEOTIDE SEQUENCE [LARGE SCALE GENOMIC DNA]</scope>
    <source>
        <strain evidence="3">IAEA</strain>
    </source>
</reference>
<keyword evidence="1" id="KW-0732">Signal</keyword>
<dbReference type="Proteomes" id="UP000092445">
    <property type="component" value="Unassembled WGS sequence"/>
</dbReference>
<proteinExistence type="predicted"/>
<feature type="signal peptide" evidence="1">
    <location>
        <begin position="1"/>
        <end position="18"/>
    </location>
</feature>
<feature type="chain" id="PRO_5008402997" evidence="1">
    <location>
        <begin position="19"/>
        <end position="134"/>
    </location>
</feature>
<accession>A0A1A9ZL22</accession>
<reference evidence="2" key="2">
    <citation type="submission" date="2020-05" db="UniProtKB">
        <authorList>
            <consortium name="EnsemblMetazoa"/>
        </authorList>
    </citation>
    <scope>IDENTIFICATION</scope>
    <source>
        <strain evidence="2">IAEA</strain>
    </source>
</reference>
<evidence type="ECO:0000256" key="1">
    <source>
        <dbReference type="SAM" id="SignalP"/>
    </source>
</evidence>
<organism evidence="2 3">
    <name type="scientific">Glossina pallidipes</name>
    <name type="common">Tsetse fly</name>
    <dbReference type="NCBI Taxonomy" id="7398"/>
    <lineage>
        <taxon>Eukaryota</taxon>
        <taxon>Metazoa</taxon>
        <taxon>Ecdysozoa</taxon>
        <taxon>Arthropoda</taxon>
        <taxon>Hexapoda</taxon>
        <taxon>Insecta</taxon>
        <taxon>Pterygota</taxon>
        <taxon>Neoptera</taxon>
        <taxon>Endopterygota</taxon>
        <taxon>Diptera</taxon>
        <taxon>Brachycera</taxon>
        <taxon>Muscomorpha</taxon>
        <taxon>Hippoboscoidea</taxon>
        <taxon>Glossinidae</taxon>
        <taxon>Glossina</taxon>
    </lineage>
</organism>
<name>A0A1A9ZL22_GLOPL</name>
<sequence length="134" mass="15316">MGTMVMMMTMMMMMMILTVDNQPADIVNYVSMHLQSAHVWLHCHANDDDDDDDDDDVDDNIDGVFGVEMGGHNNKTIDPPRSGVGEITKFIRTKRRQMHSVSANFMWLMCKGLTRLRFQCKATIYQTTSLSPKH</sequence>
<evidence type="ECO:0000313" key="2">
    <source>
        <dbReference type="EnsemblMetazoa" id="GPAI018002-PA"/>
    </source>
</evidence>